<dbReference type="SMART" id="SM00320">
    <property type="entry name" value="WD40"/>
    <property type="match status" value="3"/>
</dbReference>
<name>A0A438IYB0_VITVI</name>
<gene>
    <name evidence="3" type="primary">TPR2_3</name>
    <name evidence="3" type="ORF">CK203_024375</name>
</gene>
<evidence type="ECO:0000259" key="2">
    <source>
        <dbReference type="Pfam" id="PF23383"/>
    </source>
</evidence>
<dbReference type="PROSITE" id="PS50082">
    <property type="entry name" value="WD_REPEATS_2"/>
    <property type="match status" value="1"/>
</dbReference>
<dbReference type="InterPro" id="IPR001680">
    <property type="entry name" value="WD40_rpt"/>
</dbReference>
<comment type="caution">
    <text evidence="3">The sequence shown here is derived from an EMBL/GenBank/DDBJ whole genome shotgun (WGS) entry which is preliminary data.</text>
</comment>
<dbReference type="PANTHER" id="PTHR44083">
    <property type="entry name" value="TOPLESS-RELATED PROTEIN 1-RELATED"/>
    <property type="match status" value="1"/>
</dbReference>
<dbReference type="InterPro" id="IPR036322">
    <property type="entry name" value="WD40_repeat_dom_sf"/>
</dbReference>
<dbReference type="InterPro" id="IPR027728">
    <property type="entry name" value="Topless_fam"/>
</dbReference>
<sequence>MAAFRKESAGKRFAFCCFICSSSSSHFCCSIFNGLLLHNFQSTAYVVPQLWQPANGTLMTNDTGDNNPPEESAACIALSKNDSYVMSASGGKVSLFNMMTFKVMTTFMSPPPAATFLAFHPQDNNIIAIGMEDSTIQIYNVRVDEVKTKLKGHQKRVTGLAFSQILNCLVSSGADAQLCVWSIDGWEKRKSRFIQAPAGRSSPLVGDTKVQFHNDQAHLLVVHESQIAVYDSKLECVRSVSFLTQES</sequence>
<reference evidence="3 4" key="1">
    <citation type="journal article" date="2018" name="PLoS Genet.">
        <title>Population sequencing reveals clonal diversity and ancestral inbreeding in the grapevine cultivar Chardonnay.</title>
        <authorList>
            <person name="Roach M.J."/>
            <person name="Johnson D.L."/>
            <person name="Bohlmann J."/>
            <person name="van Vuuren H.J."/>
            <person name="Jones S.J."/>
            <person name="Pretorius I.S."/>
            <person name="Schmidt S.A."/>
            <person name="Borneman A.R."/>
        </authorList>
    </citation>
    <scope>NUCLEOTIDE SEQUENCE [LARGE SCALE GENOMIC DNA]</scope>
    <source>
        <strain evidence="4">cv. Chardonnay</strain>
        <tissue evidence="3">Leaf</tissue>
    </source>
</reference>
<dbReference type="GO" id="GO:0006355">
    <property type="term" value="P:regulation of DNA-templated transcription"/>
    <property type="evidence" value="ECO:0007669"/>
    <property type="project" value="InterPro"/>
</dbReference>
<dbReference type="SUPFAM" id="SSF50978">
    <property type="entry name" value="WD40 repeat-like"/>
    <property type="match status" value="1"/>
</dbReference>
<dbReference type="PANTHER" id="PTHR44083:SF5">
    <property type="entry name" value="PROTEIN TOPLESS-RELATED PROTEIN 2"/>
    <property type="match status" value="1"/>
</dbReference>
<evidence type="ECO:0000313" key="3">
    <source>
        <dbReference type="EMBL" id="RVX01683.1"/>
    </source>
</evidence>
<dbReference type="InterPro" id="IPR015943">
    <property type="entry name" value="WD40/YVTN_repeat-like_dom_sf"/>
</dbReference>
<dbReference type="AlphaFoldDB" id="A0A438IYB0"/>
<dbReference type="Pfam" id="PF23383">
    <property type="entry name" value="Beta-prop_IFT140_1st"/>
    <property type="match status" value="1"/>
</dbReference>
<evidence type="ECO:0000313" key="4">
    <source>
        <dbReference type="Proteomes" id="UP000288805"/>
    </source>
</evidence>
<dbReference type="Gene3D" id="2.130.10.10">
    <property type="entry name" value="YVTN repeat-like/Quinoprotein amine dehydrogenase"/>
    <property type="match status" value="1"/>
</dbReference>
<accession>A0A438IYB0</accession>
<proteinExistence type="predicted"/>
<dbReference type="Proteomes" id="UP000288805">
    <property type="component" value="Unassembled WGS sequence"/>
</dbReference>
<dbReference type="InterPro" id="IPR056154">
    <property type="entry name" value="Beta-prop_IFT140_1st"/>
</dbReference>
<organism evidence="3 4">
    <name type="scientific">Vitis vinifera</name>
    <name type="common">Grape</name>
    <dbReference type="NCBI Taxonomy" id="29760"/>
    <lineage>
        <taxon>Eukaryota</taxon>
        <taxon>Viridiplantae</taxon>
        <taxon>Streptophyta</taxon>
        <taxon>Embryophyta</taxon>
        <taxon>Tracheophyta</taxon>
        <taxon>Spermatophyta</taxon>
        <taxon>Magnoliopsida</taxon>
        <taxon>eudicotyledons</taxon>
        <taxon>Gunneridae</taxon>
        <taxon>Pentapetalae</taxon>
        <taxon>rosids</taxon>
        <taxon>Vitales</taxon>
        <taxon>Vitaceae</taxon>
        <taxon>Viteae</taxon>
        <taxon>Vitis</taxon>
    </lineage>
</organism>
<keyword evidence="1" id="KW-0853">WD repeat</keyword>
<dbReference type="EMBL" id="QGNW01000074">
    <property type="protein sequence ID" value="RVX01683.1"/>
    <property type="molecule type" value="Genomic_DNA"/>
</dbReference>
<dbReference type="PROSITE" id="PS50294">
    <property type="entry name" value="WD_REPEATS_REGION"/>
    <property type="match status" value="1"/>
</dbReference>
<feature type="domain" description="IFT140 first beta-propeller" evidence="2">
    <location>
        <begin position="86"/>
        <end position="185"/>
    </location>
</feature>
<protein>
    <submittedName>
        <fullName evidence="3">Protein TPR2</fullName>
    </submittedName>
</protein>
<evidence type="ECO:0000256" key="1">
    <source>
        <dbReference type="PROSITE-ProRule" id="PRU00221"/>
    </source>
</evidence>
<feature type="repeat" description="WD" evidence="1">
    <location>
        <begin position="150"/>
        <end position="191"/>
    </location>
</feature>